<proteinExistence type="predicted"/>
<reference evidence="2 3" key="1">
    <citation type="journal article" date="2016" name="Nat. Commun.">
        <title>Thousands of microbial genomes shed light on interconnected biogeochemical processes in an aquifer system.</title>
        <authorList>
            <person name="Anantharaman K."/>
            <person name="Brown C.T."/>
            <person name="Hug L.A."/>
            <person name="Sharon I."/>
            <person name="Castelle C.J."/>
            <person name="Probst A.J."/>
            <person name="Thomas B.C."/>
            <person name="Singh A."/>
            <person name="Wilkins M.J."/>
            <person name="Karaoz U."/>
            <person name="Brodie E.L."/>
            <person name="Williams K.H."/>
            <person name="Hubbard S.S."/>
            <person name="Banfield J.F."/>
        </authorList>
    </citation>
    <scope>NUCLEOTIDE SEQUENCE [LARGE SCALE GENOMIC DNA]</scope>
</reference>
<dbReference type="Proteomes" id="UP000177701">
    <property type="component" value="Unassembled WGS sequence"/>
</dbReference>
<organism evidence="2 3">
    <name type="scientific">Candidatus Sediminicultor quintus</name>
    <dbReference type="NCBI Taxonomy" id="1797291"/>
    <lineage>
        <taxon>Bacteria</taxon>
        <taxon>Pseudomonadati</taxon>
        <taxon>Atribacterota</taxon>
        <taxon>Candidatus Phoenicimicrobiia</taxon>
        <taxon>Candidatus Pheonicimicrobiales</taxon>
        <taxon>Candidatus Phoenicimicrobiaceae</taxon>
        <taxon>Candidatus Sediminicultor</taxon>
    </lineage>
</organism>
<dbReference type="SUPFAM" id="SSF88946">
    <property type="entry name" value="Sigma2 domain of RNA polymerase sigma factors"/>
    <property type="match status" value="1"/>
</dbReference>
<dbReference type="GO" id="GO:0003700">
    <property type="term" value="F:DNA-binding transcription factor activity"/>
    <property type="evidence" value="ECO:0007669"/>
    <property type="project" value="InterPro"/>
</dbReference>
<dbReference type="Gene3D" id="1.20.120.1810">
    <property type="match status" value="1"/>
</dbReference>
<dbReference type="InterPro" id="IPR007627">
    <property type="entry name" value="RNA_pol_sigma70_r2"/>
</dbReference>
<dbReference type="AlphaFoldDB" id="A0A1F5AFQ1"/>
<protein>
    <recommendedName>
        <fullName evidence="1">RNA polymerase sigma-70 region 2 domain-containing protein</fullName>
    </recommendedName>
</protein>
<evidence type="ECO:0000259" key="1">
    <source>
        <dbReference type="Pfam" id="PF04542"/>
    </source>
</evidence>
<feature type="domain" description="RNA polymerase sigma-70 region 2" evidence="1">
    <location>
        <begin position="22"/>
        <end position="76"/>
    </location>
</feature>
<name>A0A1F5AFQ1_9BACT</name>
<comment type="caution">
    <text evidence="2">The sequence shown here is derived from an EMBL/GenBank/DDBJ whole genome shotgun (WGS) entry which is preliminary data.</text>
</comment>
<gene>
    <name evidence="2" type="ORF">A2V47_06090</name>
</gene>
<sequence length="105" mass="12469">MSELKELIAKAKQKKVKAMEELFNQFKPLLKSRANKYSGYGLEYDDLFQQASLIFILSVYDYQEQPPVTFAGYIKKRLEWGLWIYVRKYLKEQIEISYGLKGEKD</sequence>
<evidence type="ECO:0000313" key="2">
    <source>
        <dbReference type="EMBL" id="OGD17312.1"/>
    </source>
</evidence>
<dbReference type="Pfam" id="PF04542">
    <property type="entry name" value="Sigma70_r2"/>
    <property type="match status" value="1"/>
</dbReference>
<dbReference type="InterPro" id="IPR013325">
    <property type="entry name" value="RNA_pol_sigma_r2"/>
</dbReference>
<accession>A0A1F5AFQ1</accession>
<dbReference type="STRING" id="1797291.A2V47_06090"/>
<dbReference type="EMBL" id="MEYH01000009">
    <property type="protein sequence ID" value="OGD17312.1"/>
    <property type="molecule type" value="Genomic_DNA"/>
</dbReference>
<evidence type="ECO:0000313" key="3">
    <source>
        <dbReference type="Proteomes" id="UP000177701"/>
    </source>
</evidence>
<dbReference type="GO" id="GO:0006352">
    <property type="term" value="P:DNA-templated transcription initiation"/>
    <property type="evidence" value="ECO:0007669"/>
    <property type="project" value="InterPro"/>
</dbReference>